<dbReference type="EMBL" id="JAGKQQ010000001">
    <property type="protein sequence ID" value="MBP3956778.1"/>
    <property type="molecule type" value="Genomic_DNA"/>
</dbReference>
<reference evidence="6 7" key="1">
    <citation type="submission" date="2021-04" db="EMBL/GenBank/DDBJ databases">
        <authorList>
            <person name="Ivanova A."/>
        </authorList>
    </citation>
    <scope>NUCLEOTIDE SEQUENCE [LARGE SCALE GENOMIC DNA]</scope>
    <source>
        <strain evidence="6 7">G18</strain>
    </source>
</reference>
<dbReference type="Proteomes" id="UP000676565">
    <property type="component" value="Unassembled WGS sequence"/>
</dbReference>
<evidence type="ECO:0000256" key="3">
    <source>
        <dbReference type="ARBA" id="ARBA00023125"/>
    </source>
</evidence>
<evidence type="ECO:0000259" key="5">
    <source>
        <dbReference type="Pfam" id="PF04542"/>
    </source>
</evidence>
<feature type="domain" description="RNA polymerase sigma-70 region 2" evidence="5">
    <location>
        <begin position="33"/>
        <end position="101"/>
    </location>
</feature>
<keyword evidence="4" id="KW-0804">Transcription</keyword>
<dbReference type="PANTHER" id="PTHR43133:SF8">
    <property type="entry name" value="RNA POLYMERASE SIGMA FACTOR HI_1459-RELATED"/>
    <property type="match status" value="1"/>
</dbReference>
<dbReference type="Pfam" id="PF04542">
    <property type="entry name" value="Sigma70_r2"/>
    <property type="match status" value="1"/>
</dbReference>
<keyword evidence="1" id="KW-0805">Transcription regulation</keyword>
<evidence type="ECO:0000256" key="1">
    <source>
        <dbReference type="ARBA" id="ARBA00023015"/>
    </source>
</evidence>
<evidence type="ECO:0000256" key="2">
    <source>
        <dbReference type="ARBA" id="ARBA00023082"/>
    </source>
</evidence>
<keyword evidence="2" id="KW-0731">Sigma factor</keyword>
<dbReference type="InterPro" id="IPR039425">
    <property type="entry name" value="RNA_pol_sigma-70-like"/>
</dbReference>
<proteinExistence type="predicted"/>
<organism evidence="6 7">
    <name type="scientific">Gemmata palustris</name>
    <dbReference type="NCBI Taxonomy" id="2822762"/>
    <lineage>
        <taxon>Bacteria</taxon>
        <taxon>Pseudomonadati</taxon>
        <taxon>Planctomycetota</taxon>
        <taxon>Planctomycetia</taxon>
        <taxon>Gemmatales</taxon>
        <taxon>Gemmataceae</taxon>
        <taxon>Gemmata</taxon>
    </lineage>
</organism>
<dbReference type="PANTHER" id="PTHR43133">
    <property type="entry name" value="RNA POLYMERASE ECF-TYPE SIGMA FACTO"/>
    <property type="match status" value="1"/>
</dbReference>
<comment type="caution">
    <text evidence="6">The sequence shown here is derived from an EMBL/GenBank/DDBJ whole genome shotgun (WGS) entry which is preliminary data.</text>
</comment>
<dbReference type="Gene3D" id="1.10.1740.10">
    <property type="match status" value="1"/>
</dbReference>
<accession>A0ABS5BSR9</accession>
<keyword evidence="3" id="KW-0238">DNA-binding</keyword>
<evidence type="ECO:0000313" key="7">
    <source>
        <dbReference type="Proteomes" id="UP000676565"/>
    </source>
</evidence>
<protein>
    <submittedName>
        <fullName evidence="6">Sigma-70 family RNA polymerase sigma factor</fullName>
    </submittedName>
</protein>
<gene>
    <name evidence="6" type="ORF">J8F10_16010</name>
</gene>
<dbReference type="NCBIfam" id="TIGR02937">
    <property type="entry name" value="sigma70-ECF"/>
    <property type="match status" value="1"/>
</dbReference>
<dbReference type="InterPro" id="IPR014284">
    <property type="entry name" value="RNA_pol_sigma-70_dom"/>
</dbReference>
<dbReference type="SUPFAM" id="SSF88946">
    <property type="entry name" value="Sigma2 domain of RNA polymerase sigma factors"/>
    <property type="match status" value="1"/>
</dbReference>
<evidence type="ECO:0000256" key="4">
    <source>
        <dbReference type="ARBA" id="ARBA00023163"/>
    </source>
</evidence>
<keyword evidence="7" id="KW-1185">Reference proteome</keyword>
<sequence length="200" mass="22552">MTDSEGSQLRTRASLLFRLQQAPDDPAAWDQFVARYGPQIAAWCRHWGLQEADAADVTQNVLLQLTQKLRDFYYDPSKRFRAWLKTLARHAWSDFYRAGDRAGAGGSAALDVLDRVAARDDLDQRLLAAFDHELLERAYEQVRARVEGRTWQAFVLTAVEGQKGAEAAHRLGMNVGAVFVAKSKVQAMLQEFVRASEEEP</sequence>
<name>A0ABS5BSR9_9BACT</name>
<dbReference type="RefSeq" id="WP_210655216.1">
    <property type="nucleotide sequence ID" value="NZ_JAGKQQ010000001.1"/>
</dbReference>
<dbReference type="InterPro" id="IPR007627">
    <property type="entry name" value="RNA_pol_sigma70_r2"/>
</dbReference>
<dbReference type="InterPro" id="IPR013325">
    <property type="entry name" value="RNA_pol_sigma_r2"/>
</dbReference>
<evidence type="ECO:0000313" key="6">
    <source>
        <dbReference type="EMBL" id="MBP3956778.1"/>
    </source>
</evidence>